<organism evidence="16 17">
    <name type="scientific">Bacteroides oleiciplenus YIT 12058</name>
    <dbReference type="NCBI Taxonomy" id="742727"/>
    <lineage>
        <taxon>Bacteria</taxon>
        <taxon>Pseudomonadati</taxon>
        <taxon>Bacteroidota</taxon>
        <taxon>Bacteroidia</taxon>
        <taxon>Bacteroidales</taxon>
        <taxon>Bacteroidaceae</taxon>
        <taxon>Bacteroides</taxon>
    </lineage>
</organism>
<evidence type="ECO:0000259" key="14">
    <source>
        <dbReference type="PROSITE" id="PS50109"/>
    </source>
</evidence>
<dbReference type="Pfam" id="PF12833">
    <property type="entry name" value="HTH_18"/>
    <property type="match status" value="1"/>
</dbReference>
<dbReference type="SUPFAM" id="SSF47384">
    <property type="entry name" value="Homodimeric domain of signal transducing histidine kinase"/>
    <property type="match status" value="1"/>
</dbReference>
<evidence type="ECO:0000256" key="12">
    <source>
        <dbReference type="SAM" id="SignalP"/>
    </source>
</evidence>
<dbReference type="SMART" id="SM00448">
    <property type="entry name" value="REC"/>
    <property type="match status" value="1"/>
</dbReference>
<dbReference type="InterPro" id="IPR001789">
    <property type="entry name" value="Sig_transdc_resp-reg_receiver"/>
</dbReference>
<gene>
    <name evidence="16" type="ORF">HMPREF9447_03954</name>
</gene>
<evidence type="ECO:0000256" key="8">
    <source>
        <dbReference type="ARBA" id="ARBA00023012"/>
    </source>
</evidence>
<dbReference type="GO" id="GO:0005524">
    <property type="term" value="F:ATP binding"/>
    <property type="evidence" value="ECO:0007669"/>
    <property type="project" value="UniProtKB-KW"/>
</dbReference>
<dbReference type="InterPro" id="IPR018060">
    <property type="entry name" value="HTH_AraC"/>
</dbReference>
<keyword evidence="9" id="KW-0805">Transcription regulation</keyword>
<evidence type="ECO:0000256" key="11">
    <source>
        <dbReference type="PROSITE-ProRule" id="PRU00169"/>
    </source>
</evidence>
<dbReference type="CDD" id="cd00075">
    <property type="entry name" value="HATPase"/>
    <property type="match status" value="1"/>
</dbReference>
<sequence>MMNRLILFIFIACFQCLSVCGQSAFDFSKLSQHKVFVNKSLDIDHFDFFFQDSIGRIWGGSNGLMMFDGESFVKKTPSIGTYSVYCALSATKYLIGSRQGLYLFNLQTMELVPIEGFSKDEVTGLYRISSQEVLVFCINRIVRLDLNQMKSGTLYSWSGYRMIQHILLPDNTFILLTDTRGLFRFELSHAKREPILLDNLSVKDDMLLCMLYDSGTLWLGSDRGLLKCDLQTHRAIRIPELEGISVKVLMKEKSGSLWMGTNSGLYIFDNDTHEWSHYLHSTQSDGSLLNDCVWSLFEDAEGNKWLGVDGGISFIPREKCFFKIKWSDLINTTEGNWINRMLHDSRGNYWFGGTNGLGYYNEITGKSIFFKKQGEHRIPNNTVRTIYEDKSGTVWIGTDGGFAWFNEKEQRFIFCNVEDAESGKNAIWTYGISEDREGNIWLATCSGGLFCVKRESLLTGTNKFVPALCNYCSTNKTHKIEYDGCLGMFSDSDGNIWVNAERVLYKIDNRNNQLLNSPSRLTSVSSRGVIALFCDEDGEIWGARRNALFKVNPQDNRLEEIDMNSYVEEYGDINCMTSCGDYIWFLTSRSVGVIHKQTYMIEHIVDLAAAQYKSCYYDRRNHLIWLGGIDHCLVIHPNECLKNERDMNPSAIISEIYVNGVPVSPPRKLNGRSLLDEDVAYCKQLNLAPEENSVAFRFSTGKLLRENERQSGYFYRIKELDESWKALNPYHPLIEYSYLGYGTYHLEIGRQSQNHGIDTIRTLNIIVQAPWYYTVWFRLLVAGVVIALFFAGINYYRVKTKLHIAEMDKQKTLDLSQMKMEFLTNMSHELKTPLSLILGPINKLLSTTRNSQSKALLQMIQENTMKLNSMVVQIINYKEDSGSSSHSVMSRMEAVEFMQSITSTYQEACDAKGVSLEFQSCVSSVYIEADPLKLESIINNLLSNAYKFTESGGRISVMVESKEEDFQKTLLKLTVSDTGFGIPREDLPYIFDRFYQSGQNREVNQDGSGIGLSMVKNYVAQHGGEVQVESEVGKGTTFIIWLPAVQVEEPALLPSMSGSFEERGLRVLVVEDNMEIARFIADNLKGMQCTMVHNGKSGLETAIRLLPDIIVADIMMPVMDGVEMSRLLKRNLSTATIPIILLTAKDNKQTELEAYKLGVDAFLPKPFEIDHLIARINQIVANKELLVRKASLSRDEDVRQEEVTMKETPDEKFLAGITNLIEEHLEDSALNVQKLAELSGLNEKQVYRKLKLLTGNTAVDYIKSIRLKKAAMLLVQKKFTVNEVMYMVGFSSPSYFAKCFSDKYGKTPKAYMEEATR</sequence>
<dbReference type="Gene3D" id="1.10.10.60">
    <property type="entry name" value="Homeodomain-like"/>
    <property type="match status" value="1"/>
</dbReference>
<reference evidence="16 17" key="1">
    <citation type="submission" date="2012-09" db="EMBL/GenBank/DDBJ databases">
        <title>The Genome Sequence of Bacteroides oleiciplenus YIT 12058.</title>
        <authorList>
            <consortium name="The Broad Institute Genome Sequencing Platform"/>
            <person name="Earl A."/>
            <person name="Ward D."/>
            <person name="Feldgarden M."/>
            <person name="Gevers D."/>
            <person name="Morotomi M."/>
            <person name="Walker B."/>
            <person name="Young S.K."/>
            <person name="Zeng Q."/>
            <person name="Gargeya S."/>
            <person name="Fitzgerald M."/>
            <person name="Haas B."/>
            <person name="Abouelleil A."/>
            <person name="Alvarado L."/>
            <person name="Arachchi H.M."/>
            <person name="Berlin A.M."/>
            <person name="Chapman S.B."/>
            <person name="Goldberg J."/>
            <person name="Griggs A."/>
            <person name="Gujja S."/>
            <person name="Hansen M."/>
            <person name="Howarth C."/>
            <person name="Imamovic A."/>
            <person name="Larimer J."/>
            <person name="McCowen C."/>
            <person name="Montmayeur A."/>
            <person name="Murphy C."/>
            <person name="Neiman D."/>
            <person name="Pearson M."/>
            <person name="Priest M."/>
            <person name="Roberts A."/>
            <person name="Saif S."/>
            <person name="Shea T."/>
            <person name="Sisk P."/>
            <person name="Sykes S."/>
            <person name="Wortman J."/>
            <person name="Nusbaum C."/>
            <person name="Birren B."/>
        </authorList>
    </citation>
    <scope>NUCLEOTIDE SEQUENCE [LARGE SCALE GENOMIC DNA]</scope>
    <source>
        <strain evidence="16 17">YIT 12058</strain>
    </source>
</reference>
<feature type="modified residue" description="4-aspartylphosphate" evidence="11">
    <location>
        <position position="1113"/>
    </location>
</feature>
<dbReference type="Gene3D" id="2.60.40.10">
    <property type="entry name" value="Immunoglobulins"/>
    <property type="match status" value="1"/>
</dbReference>
<keyword evidence="5" id="KW-0547">Nucleotide-binding</keyword>
<keyword evidence="8" id="KW-0902">Two-component regulatory system</keyword>
<dbReference type="CDD" id="cd00082">
    <property type="entry name" value="HisKA"/>
    <property type="match status" value="1"/>
</dbReference>
<dbReference type="InterPro" id="IPR005467">
    <property type="entry name" value="His_kinase_dom"/>
</dbReference>
<keyword evidence="17" id="KW-1185">Reference proteome</keyword>
<keyword evidence="3 11" id="KW-0597">Phosphoprotein</keyword>
<dbReference type="PROSITE" id="PS50109">
    <property type="entry name" value="HIS_KIN"/>
    <property type="match status" value="1"/>
</dbReference>
<evidence type="ECO:0000313" key="17">
    <source>
        <dbReference type="Proteomes" id="UP000009872"/>
    </source>
</evidence>
<dbReference type="GO" id="GO:0000155">
    <property type="term" value="F:phosphorelay sensor kinase activity"/>
    <property type="evidence" value="ECO:0007669"/>
    <property type="project" value="InterPro"/>
</dbReference>
<dbReference type="PATRIC" id="fig|742727.4.peg.4028"/>
<dbReference type="PROSITE" id="PS01124">
    <property type="entry name" value="HTH_ARAC_FAMILY_2"/>
    <property type="match status" value="1"/>
</dbReference>
<dbReference type="SUPFAM" id="SSF55874">
    <property type="entry name" value="ATPase domain of HSP90 chaperone/DNA topoisomerase II/histidine kinase"/>
    <property type="match status" value="1"/>
</dbReference>
<dbReference type="eggNOG" id="COG5002">
    <property type="taxonomic scope" value="Bacteria"/>
</dbReference>
<dbReference type="SUPFAM" id="SSF63829">
    <property type="entry name" value="Calcium-dependent phosphotriesterase"/>
    <property type="match status" value="2"/>
</dbReference>
<dbReference type="Pfam" id="PF00512">
    <property type="entry name" value="HisKA"/>
    <property type="match status" value="1"/>
</dbReference>
<dbReference type="Pfam" id="PF00072">
    <property type="entry name" value="Response_reg"/>
    <property type="match status" value="1"/>
</dbReference>
<dbReference type="OrthoDB" id="1109008at2"/>
<dbReference type="SMART" id="SM00387">
    <property type="entry name" value="HATPase_c"/>
    <property type="match status" value="1"/>
</dbReference>
<evidence type="ECO:0000256" key="1">
    <source>
        <dbReference type="ARBA" id="ARBA00000085"/>
    </source>
</evidence>
<dbReference type="PANTHER" id="PTHR43547:SF2">
    <property type="entry name" value="HYBRID SIGNAL TRANSDUCTION HISTIDINE KINASE C"/>
    <property type="match status" value="1"/>
</dbReference>
<dbReference type="Pfam" id="PF02518">
    <property type="entry name" value="HATPase_c"/>
    <property type="match status" value="1"/>
</dbReference>
<comment type="catalytic activity">
    <reaction evidence="1">
        <text>ATP + protein L-histidine = ADP + protein N-phospho-L-histidine.</text>
        <dbReference type="EC" id="2.7.13.3"/>
    </reaction>
</comment>
<feature type="domain" description="Histidine kinase" evidence="14">
    <location>
        <begin position="825"/>
        <end position="1046"/>
    </location>
</feature>
<feature type="domain" description="Response regulatory" evidence="15">
    <location>
        <begin position="1066"/>
        <end position="1180"/>
    </location>
</feature>
<dbReference type="eggNOG" id="COG0745">
    <property type="taxonomic scope" value="Bacteria"/>
</dbReference>
<dbReference type="Gene3D" id="3.30.565.10">
    <property type="entry name" value="Histidine kinase-like ATPase, C-terminal domain"/>
    <property type="match status" value="1"/>
</dbReference>
<dbReference type="Gene3D" id="2.130.10.10">
    <property type="entry name" value="YVTN repeat-like/Quinoprotein amine dehydrogenase"/>
    <property type="match status" value="2"/>
</dbReference>
<feature type="chain" id="PRO_5003927521" description="histidine kinase" evidence="12">
    <location>
        <begin position="25"/>
        <end position="1317"/>
    </location>
</feature>
<dbReference type="SUPFAM" id="SSF46689">
    <property type="entry name" value="Homeodomain-like"/>
    <property type="match status" value="1"/>
</dbReference>
<dbReference type="InterPro" id="IPR013783">
    <property type="entry name" value="Ig-like_fold"/>
</dbReference>
<comment type="caution">
    <text evidence="16">The sequence shown here is derived from an EMBL/GenBank/DDBJ whole genome shotgun (WGS) entry which is preliminary data.</text>
</comment>
<keyword evidence="4" id="KW-0808">Transferase</keyword>
<protein>
    <recommendedName>
        <fullName evidence="2">histidine kinase</fullName>
        <ecNumber evidence="2">2.7.13.3</ecNumber>
    </recommendedName>
</protein>
<dbReference type="InterPro" id="IPR015943">
    <property type="entry name" value="WD40/YVTN_repeat-like_dom_sf"/>
</dbReference>
<dbReference type="Pfam" id="PF07494">
    <property type="entry name" value="Reg_prop"/>
    <property type="match status" value="1"/>
</dbReference>
<dbReference type="Proteomes" id="UP000009872">
    <property type="component" value="Unassembled WGS sequence"/>
</dbReference>
<dbReference type="InterPro" id="IPR009057">
    <property type="entry name" value="Homeodomain-like_sf"/>
</dbReference>
<dbReference type="InterPro" id="IPR003594">
    <property type="entry name" value="HATPase_dom"/>
</dbReference>
<dbReference type="RefSeq" id="WP_009131477.1">
    <property type="nucleotide sequence ID" value="NZ_JH992943.1"/>
</dbReference>
<dbReference type="eggNOG" id="COG3292">
    <property type="taxonomic scope" value="Bacteria"/>
</dbReference>
<dbReference type="PANTHER" id="PTHR43547">
    <property type="entry name" value="TWO-COMPONENT HISTIDINE KINASE"/>
    <property type="match status" value="1"/>
</dbReference>
<dbReference type="Gene3D" id="3.40.50.2300">
    <property type="match status" value="1"/>
</dbReference>
<evidence type="ECO:0000256" key="6">
    <source>
        <dbReference type="ARBA" id="ARBA00022777"/>
    </source>
</evidence>
<dbReference type="EMBL" id="ADLF01000016">
    <property type="protein sequence ID" value="EKU89080.1"/>
    <property type="molecule type" value="Genomic_DNA"/>
</dbReference>
<dbReference type="SMART" id="SM00388">
    <property type="entry name" value="HisKA"/>
    <property type="match status" value="1"/>
</dbReference>
<dbReference type="EC" id="2.7.13.3" evidence="2"/>
<dbReference type="InterPro" id="IPR036890">
    <property type="entry name" value="HATPase_C_sf"/>
</dbReference>
<dbReference type="CDD" id="cd17574">
    <property type="entry name" value="REC_OmpR"/>
    <property type="match status" value="1"/>
</dbReference>
<evidence type="ECO:0000256" key="3">
    <source>
        <dbReference type="ARBA" id="ARBA00022553"/>
    </source>
</evidence>
<dbReference type="STRING" id="742727.HMPREF9447_03954"/>
<dbReference type="InterPro" id="IPR011006">
    <property type="entry name" value="CheY-like_superfamily"/>
</dbReference>
<evidence type="ECO:0000256" key="7">
    <source>
        <dbReference type="ARBA" id="ARBA00022840"/>
    </source>
</evidence>
<dbReference type="Gene3D" id="1.10.287.130">
    <property type="match status" value="1"/>
</dbReference>
<dbReference type="InterPro" id="IPR004358">
    <property type="entry name" value="Sig_transdc_His_kin-like_C"/>
</dbReference>
<evidence type="ECO:0000256" key="5">
    <source>
        <dbReference type="ARBA" id="ARBA00022741"/>
    </source>
</evidence>
<evidence type="ECO:0000259" key="13">
    <source>
        <dbReference type="PROSITE" id="PS01124"/>
    </source>
</evidence>
<name>K9EIU5_9BACE</name>
<feature type="signal peptide" evidence="12">
    <location>
        <begin position="1"/>
        <end position="24"/>
    </location>
</feature>
<dbReference type="PRINTS" id="PR00344">
    <property type="entry name" value="BCTRLSENSOR"/>
</dbReference>
<keyword evidence="12" id="KW-0732">Signal</keyword>
<evidence type="ECO:0000259" key="15">
    <source>
        <dbReference type="PROSITE" id="PS50110"/>
    </source>
</evidence>
<feature type="domain" description="HTH araC/xylS-type" evidence="13">
    <location>
        <begin position="1215"/>
        <end position="1314"/>
    </location>
</feature>
<dbReference type="FunFam" id="3.30.565.10:FF:000037">
    <property type="entry name" value="Hybrid sensor histidine kinase/response regulator"/>
    <property type="match status" value="1"/>
</dbReference>
<dbReference type="InterPro" id="IPR011110">
    <property type="entry name" value="Reg_prop"/>
</dbReference>
<dbReference type="InterPro" id="IPR003661">
    <property type="entry name" value="HisK_dim/P_dom"/>
</dbReference>
<keyword evidence="10" id="KW-0804">Transcription</keyword>
<keyword evidence="7" id="KW-0067">ATP-binding</keyword>
<dbReference type="SMART" id="SM00342">
    <property type="entry name" value="HTH_ARAC"/>
    <property type="match status" value="1"/>
</dbReference>
<evidence type="ECO:0000256" key="4">
    <source>
        <dbReference type="ARBA" id="ARBA00022679"/>
    </source>
</evidence>
<dbReference type="GO" id="GO:0043565">
    <property type="term" value="F:sequence-specific DNA binding"/>
    <property type="evidence" value="ECO:0007669"/>
    <property type="project" value="InterPro"/>
</dbReference>
<evidence type="ECO:0000256" key="9">
    <source>
        <dbReference type="ARBA" id="ARBA00023015"/>
    </source>
</evidence>
<evidence type="ECO:0000313" key="16">
    <source>
        <dbReference type="EMBL" id="EKU89080.1"/>
    </source>
</evidence>
<dbReference type="GO" id="GO:0003700">
    <property type="term" value="F:DNA-binding transcription factor activity"/>
    <property type="evidence" value="ECO:0007669"/>
    <property type="project" value="InterPro"/>
</dbReference>
<evidence type="ECO:0000256" key="10">
    <source>
        <dbReference type="ARBA" id="ARBA00023163"/>
    </source>
</evidence>
<evidence type="ECO:0000256" key="2">
    <source>
        <dbReference type="ARBA" id="ARBA00012438"/>
    </source>
</evidence>
<proteinExistence type="predicted"/>
<dbReference type="SUPFAM" id="SSF52172">
    <property type="entry name" value="CheY-like"/>
    <property type="match status" value="1"/>
</dbReference>
<keyword evidence="6" id="KW-0418">Kinase</keyword>
<dbReference type="PROSITE" id="PS50110">
    <property type="entry name" value="RESPONSE_REGULATORY"/>
    <property type="match status" value="1"/>
</dbReference>
<accession>K9EIU5</accession>
<dbReference type="InterPro" id="IPR036097">
    <property type="entry name" value="HisK_dim/P_sf"/>
</dbReference>
<dbReference type="HOGENOM" id="CLU_000445_28_1_10"/>